<dbReference type="OrthoDB" id="5344169at2759"/>
<dbReference type="GO" id="GO:0005634">
    <property type="term" value="C:nucleus"/>
    <property type="evidence" value="ECO:0007669"/>
    <property type="project" value="UniProtKB-SubCell"/>
</dbReference>
<comment type="subcellular location">
    <subcellularLocation>
        <location evidence="1">Nucleus</location>
    </subcellularLocation>
</comment>
<evidence type="ECO:0000256" key="3">
    <source>
        <dbReference type="ARBA" id="ARBA00023125"/>
    </source>
</evidence>
<feature type="compositionally biased region" description="Basic and acidic residues" evidence="7">
    <location>
        <begin position="117"/>
        <end position="135"/>
    </location>
</feature>
<feature type="domain" description="BHLH" evidence="8">
    <location>
        <begin position="111"/>
        <end position="192"/>
    </location>
</feature>
<dbReference type="Pfam" id="PF00010">
    <property type="entry name" value="HLH"/>
    <property type="match status" value="1"/>
</dbReference>
<dbReference type="EMBL" id="KN880531">
    <property type="protein sequence ID" value="KIY67229.1"/>
    <property type="molecule type" value="Genomic_DNA"/>
</dbReference>
<name>A0A0D7BAR3_9AGAR</name>
<dbReference type="Gene3D" id="4.10.280.10">
    <property type="entry name" value="Helix-loop-helix DNA-binding domain"/>
    <property type="match status" value="1"/>
</dbReference>
<keyword evidence="3" id="KW-0238">DNA-binding</keyword>
<dbReference type="InterPro" id="IPR052207">
    <property type="entry name" value="Max-like/E-box_TFs"/>
</dbReference>
<evidence type="ECO:0000313" key="10">
    <source>
        <dbReference type="Proteomes" id="UP000054007"/>
    </source>
</evidence>
<evidence type="ECO:0000256" key="6">
    <source>
        <dbReference type="SAM" id="Coils"/>
    </source>
</evidence>
<dbReference type="InterPro" id="IPR036638">
    <property type="entry name" value="HLH_DNA-bd_sf"/>
</dbReference>
<dbReference type="SUPFAM" id="SSF47459">
    <property type="entry name" value="HLH, helix-loop-helix DNA-binding domain"/>
    <property type="match status" value="1"/>
</dbReference>
<proteinExistence type="predicted"/>
<dbReference type="PROSITE" id="PS50888">
    <property type="entry name" value="BHLH"/>
    <property type="match status" value="1"/>
</dbReference>
<evidence type="ECO:0000256" key="2">
    <source>
        <dbReference type="ARBA" id="ARBA00023015"/>
    </source>
</evidence>
<reference evidence="9 10" key="1">
    <citation type="journal article" date="2015" name="Fungal Genet. Biol.">
        <title>Evolution of novel wood decay mechanisms in Agaricales revealed by the genome sequences of Fistulina hepatica and Cylindrobasidium torrendii.</title>
        <authorList>
            <person name="Floudas D."/>
            <person name="Held B.W."/>
            <person name="Riley R."/>
            <person name="Nagy L.G."/>
            <person name="Koehler G."/>
            <person name="Ransdell A.S."/>
            <person name="Younus H."/>
            <person name="Chow J."/>
            <person name="Chiniquy J."/>
            <person name="Lipzen A."/>
            <person name="Tritt A."/>
            <person name="Sun H."/>
            <person name="Haridas S."/>
            <person name="LaButti K."/>
            <person name="Ohm R.A."/>
            <person name="Kues U."/>
            <person name="Blanchette R.A."/>
            <person name="Grigoriev I.V."/>
            <person name="Minto R.E."/>
            <person name="Hibbett D.S."/>
        </authorList>
    </citation>
    <scope>NUCLEOTIDE SEQUENCE [LARGE SCALE GENOMIC DNA]</scope>
    <source>
        <strain evidence="9 10">FP15055 ss-10</strain>
    </source>
</reference>
<feature type="compositionally biased region" description="Polar residues" evidence="7">
    <location>
        <begin position="69"/>
        <end position="82"/>
    </location>
</feature>
<gene>
    <name evidence="9" type="ORF">CYLTODRAFT_353639</name>
</gene>
<dbReference type="GO" id="GO:0000978">
    <property type="term" value="F:RNA polymerase II cis-regulatory region sequence-specific DNA binding"/>
    <property type="evidence" value="ECO:0007669"/>
    <property type="project" value="TreeGrafter"/>
</dbReference>
<dbReference type="AlphaFoldDB" id="A0A0D7BAR3"/>
<evidence type="ECO:0000256" key="7">
    <source>
        <dbReference type="SAM" id="MobiDB-lite"/>
    </source>
</evidence>
<keyword evidence="5" id="KW-0539">Nucleus</keyword>
<protein>
    <recommendedName>
        <fullName evidence="8">BHLH domain-containing protein</fullName>
    </recommendedName>
</protein>
<feature type="coiled-coil region" evidence="6">
    <location>
        <begin position="189"/>
        <end position="216"/>
    </location>
</feature>
<accession>A0A0D7BAR3</accession>
<dbReference type="Proteomes" id="UP000054007">
    <property type="component" value="Unassembled WGS sequence"/>
</dbReference>
<evidence type="ECO:0000256" key="4">
    <source>
        <dbReference type="ARBA" id="ARBA00023163"/>
    </source>
</evidence>
<keyword evidence="2" id="KW-0805">Transcription regulation</keyword>
<dbReference type="InterPro" id="IPR011598">
    <property type="entry name" value="bHLH_dom"/>
</dbReference>
<organism evidence="9 10">
    <name type="scientific">Cylindrobasidium torrendii FP15055 ss-10</name>
    <dbReference type="NCBI Taxonomy" id="1314674"/>
    <lineage>
        <taxon>Eukaryota</taxon>
        <taxon>Fungi</taxon>
        <taxon>Dikarya</taxon>
        <taxon>Basidiomycota</taxon>
        <taxon>Agaricomycotina</taxon>
        <taxon>Agaricomycetes</taxon>
        <taxon>Agaricomycetidae</taxon>
        <taxon>Agaricales</taxon>
        <taxon>Marasmiineae</taxon>
        <taxon>Physalacriaceae</taxon>
        <taxon>Cylindrobasidium</taxon>
    </lineage>
</organism>
<dbReference type="STRING" id="1314674.A0A0D7BAR3"/>
<feature type="compositionally biased region" description="Low complexity" evidence="7">
    <location>
        <begin position="11"/>
        <end position="30"/>
    </location>
</feature>
<dbReference type="SMART" id="SM00353">
    <property type="entry name" value="HLH"/>
    <property type="match status" value="1"/>
</dbReference>
<evidence type="ECO:0000256" key="5">
    <source>
        <dbReference type="ARBA" id="ARBA00023242"/>
    </source>
</evidence>
<keyword evidence="6" id="KW-0175">Coiled coil</keyword>
<keyword evidence="10" id="KW-1185">Reference proteome</keyword>
<keyword evidence="4" id="KW-0804">Transcription</keyword>
<evidence type="ECO:0000256" key="1">
    <source>
        <dbReference type="ARBA" id="ARBA00004123"/>
    </source>
</evidence>
<dbReference type="PANTHER" id="PTHR15741">
    <property type="entry name" value="BASIC HELIX-LOOP-HELIX ZIP TRANSCRIPTION FACTOR"/>
    <property type="match status" value="1"/>
</dbReference>
<feature type="region of interest" description="Disordered" evidence="7">
    <location>
        <begin position="1"/>
        <end position="173"/>
    </location>
</feature>
<dbReference type="GO" id="GO:0000981">
    <property type="term" value="F:DNA-binding transcription factor activity, RNA polymerase II-specific"/>
    <property type="evidence" value="ECO:0007669"/>
    <property type="project" value="TreeGrafter"/>
</dbReference>
<dbReference type="PANTHER" id="PTHR15741:SF38">
    <property type="entry name" value="BHLH DOMAIN-CONTAINING PROTEIN"/>
    <property type="match status" value="1"/>
</dbReference>
<sequence length="264" mass="27848">MPPPASTSGHDAVSISASADSSLPVPLVPVTPASIMKLGRLGGTGNNSKAKAPAKSQQTTIAPGPASGLQRSRSTRGGSVSASPALKPIAPAGSSATMTIRPNAAPSAVGPRKTSHKAAEQKRRDSLKTTFDELRGLIPPIPMSTDGRNQDEPVRPGALPPRGPPKTGVEGPNRAVSKLQLLMCGNDFIRQLKGRVERRDDEIGRLRREVERLRNVCMLAAPSALDEGEAIDLSRDLDDVEQLVNGFTRRMGVDDDMDDGDVDD</sequence>
<evidence type="ECO:0000313" key="9">
    <source>
        <dbReference type="EMBL" id="KIY67229.1"/>
    </source>
</evidence>
<evidence type="ECO:0000259" key="8">
    <source>
        <dbReference type="PROSITE" id="PS50888"/>
    </source>
</evidence>
<dbReference type="GO" id="GO:0046983">
    <property type="term" value="F:protein dimerization activity"/>
    <property type="evidence" value="ECO:0007669"/>
    <property type="project" value="InterPro"/>
</dbReference>